<keyword evidence="1" id="KW-1133">Transmembrane helix</keyword>
<protein>
    <submittedName>
        <fullName evidence="2">Uncharacterized protein</fullName>
    </submittedName>
</protein>
<gene>
    <name evidence="2" type="ORF">NCTC10283_02192</name>
</gene>
<keyword evidence="1" id="KW-0812">Transmembrane</keyword>
<reference evidence="2 3" key="1">
    <citation type="submission" date="2018-06" db="EMBL/GenBank/DDBJ databases">
        <authorList>
            <consortium name="Pathogen Informatics"/>
            <person name="Doyle S."/>
        </authorList>
    </citation>
    <scope>NUCLEOTIDE SEQUENCE [LARGE SCALE GENOMIC DNA]</scope>
    <source>
        <strain evidence="2 3">NCTC10283</strain>
    </source>
</reference>
<sequence>MMSIIGLLFFACLIYWAWTTPRSRLSFVNQDEEQPTPFWLKGLQYLGLIALGFLLWAVYITFKYA</sequence>
<keyword evidence="1" id="KW-0472">Membrane</keyword>
<name>A0A376BUF1_9NEIS</name>
<evidence type="ECO:0000313" key="2">
    <source>
        <dbReference type="EMBL" id="SSY80632.1"/>
    </source>
</evidence>
<dbReference type="STRING" id="1120980.GCA_000745955_00542"/>
<dbReference type="RefSeq" id="WP_034291433.1">
    <property type="nucleotide sequence ID" value="NZ_CP091519.2"/>
</dbReference>
<evidence type="ECO:0000313" key="3">
    <source>
        <dbReference type="Proteomes" id="UP000254209"/>
    </source>
</evidence>
<dbReference type="Proteomes" id="UP000254209">
    <property type="component" value="Unassembled WGS sequence"/>
</dbReference>
<dbReference type="AlphaFoldDB" id="A0A376BUF1"/>
<dbReference type="EMBL" id="UFSO01000003">
    <property type="protein sequence ID" value="SSY80632.1"/>
    <property type="molecule type" value="Genomic_DNA"/>
</dbReference>
<feature type="transmembrane region" description="Helical" evidence="1">
    <location>
        <begin position="43"/>
        <end position="62"/>
    </location>
</feature>
<accession>A0A376BUF1</accession>
<proteinExistence type="predicted"/>
<organism evidence="2 3">
    <name type="scientific">Alysiella crassa</name>
    <dbReference type="NCBI Taxonomy" id="153491"/>
    <lineage>
        <taxon>Bacteria</taxon>
        <taxon>Pseudomonadati</taxon>
        <taxon>Pseudomonadota</taxon>
        <taxon>Betaproteobacteria</taxon>
        <taxon>Neisseriales</taxon>
        <taxon>Neisseriaceae</taxon>
        <taxon>Alysiella</taxon>
    </lineage>
</organism>
<evidence type="ECO:0000256" key="1">
    <source>
        <dbReference type="SAM" id="Phobius"/>
    </source>
</evidence>
<keyword evidence="3" id="KW-1185">Reference proteome</keyword>